<dbReference type="CDD" id="cd01189">
    <property type="entry name" value="INT_ICEBs1_C_like"/>
    <property type="match status" value="1"/>
</dbReference>
<evidence type="ECO:0000256" key="1">
    <source>
        <dbReference type="ARBA" id="ARBA00008857"/>
    </source>
</evidence>
<dbReference type="Gene3D" id="1.10.443.10">
    <property type="entry name" value="Intergrase catalytic core"/>
    <property type="match status" value="1"/>
</dbReference>
<feature type="domain" description="Tyr recombinase" evidence="6">
    <location>
        <begin position="213"/>
        <end position="449"/>
    </location>
</feature>
<accession>A0ABU7M8H2</accession>
<sequence length="474" mass="52725">MAWIKTYETKDRKRGKPVKTYRVIWKETERDDYGLPIPVDPTNPEGRKRTRNRQESFATREDAEARRDELNAAKHIGQTSALAEQRKAGDLPFGYYAQAWIESQQVKVAQGRLKQRTLGDYEKVVRRYLLEPFGSKAVASIGPRDCEDFLTSLVRKQSRQNGGAPIKAATVKHAWGTLRRVMRYAMQHGAITSNPTERVDFGGKRATGDREKFQHHPLTAQQVAEVSAALAGKAGGLPAYPVYALMVEFLAYSGLRASENAGLEISDLEFTTGPETTRCVVHVRRTKDRKSGDWLTTTPKSRKSVRKVPVPPWLAEKLRVHAAAHPRADEPTAPLWPSRKNGGGYRAAGERYAVPLDWSQPLAMGTFYDTILKPALEAVGLPASRPATADAPAQQGVRLHDLRHTFAVMQLMAGVHFMQVSRWMGHSTFTLTLDTYGDWIPKEDGGALNNLPEPTLAEPIPSPEPSNVVPMFGQ</sequence>
<dbReference type="Gene3D" id="1.10.150.130">
    <property type="match status" value="1"/>
</dbReference>
<feature type="region of interest" description="Disordered" evidence="5">
    <location>
        <begin position="33"/>
        <end position="65"/>
    </location>
</feature>
<proteinExistence type="inferred from homology"/>
<dbReference type="Proteomes" id="UP001347146">
    <property type="component" value="Unassembled WGS sequence"/>
</dbReference>
<evidence type="ECO:0000259" key="6">
    <source>
        <dbReference type="PROSITE" id="PS51898"/>
    </source>
</evidence>
<dbReference type="InterPro" id="IPR011010">
    <property type="entry name" value="DNA_brk_join_enz"/>
</dbReference>
<dbReference type="SUPFAM" id="SSF56349">
    <property type="entry name" value="DNA breaking-rejoining enzymes"/>
    <property type="match status" value="1"/>
</dbReference>
<dbReference type="InterPro" id="IPR050090">
    <property type="entry name" value="Tyrosine_recombinase_XerCD"/>
</dbReference>
<protein>
    <submittedName>
        <fullName evidence="8">Tyrosine-type recombinase/integrase</fullName>
    </submittedName>
</protein>
<dbReference type="InterPro" id="IPR010998">
    <property type="entry name" value="Integrase_recombinase_N"/>
</dbReference>
<organism evidence="8 9">
    <name type="scientific">Gordonia sesuvii</name>
    <dbReference type="NCBI Taxonomy" id="3116777"/>
    <lineage>
        <taxon>Bacteria</taxon>
        <taxon>Bacillati</taxon>
        <taxon>Actinomycetota</taxon>
        <taxon>Actinomycetes</taxon>
        <taxon>Mycobacteriales</taxon>
        <taxon>Gordoniaceae</taxon>
        <taxon>Gordonia</taxon>
    </lineage>
</organism>
<dbReference type="EMBL" id="JAZDUF010000001">
    <property type="protein sequence ID" value="MEE3848971.1"/>
    <property type="molecule type" value="Genomic_DNA"/>
</dbReference>
<feature type="domain" description="Core-binding (CB)" evidence="7">
    <location>
        <begin position="91"/>
        <end position="186"/>
    </location>
</feature>
<dbReference type="PROSITE" id="PS51900">
    <property type="entry name" value="CB"/>
    <property type="match status" value="1"/>
</dbReference>
<keyword evidence="9" id="KW-1185">Reference proteome</keyword>
<evidence type="ECO:0000313" key="8">
    <source>
        <dbReference type="EMBL" id="MEE3848971.1"/>
    </source>
</evidence>
<evidence type="ECO:0000259" key="7">
    <source>
        <dbReference type="PROSITE" id="PS51900"/>
    </source>
</evidence>
<evidence type="ECO:0000256" key="5">
    <source>
        <dbReference type="SAM" id="MobiDB-lite"/>
    </source>
</evidence>
<dbReference type="PANTHER" id="PTHR30349:SF64">
    <property type="entry name" value="PROPHAGE INTEGRASE INTD-RELATED"/>
    <property type="match status" value="1"/>
</dbReference>
<name>A0ABU7M8H2_9ACTN</name>
<dbReference type="InterPro" id="IPR013762">
    <property type="entry name" value="Integrase-like_cat_sf"/>
</dbReference>
<comment type="caution">
    <text evidence="8">The sequence shown here is derived from an EMBL/GenBank/DDBJ whole genome shotgun (WGS) entry which is preliminary data.</text>
</comment>
<dbReference type="InterPro" id="IPR002104">
    <property type="entry name" value="Integrase_catalytic"/>
</dbReference>
<keyword evidence="2 4" id="KW-0238">DNA-binding</keyword>
<dbReference type="PANTHER" id="PTHR30349">
    <property type="entry name" value="PHAGE INTEGRASE-RELATED"/>
    <property type="match status" value="1"/>
</dbReference>
<gene>
    <name evidence="8" type="ORF">VZC37_01410</name>
</gene>
<dbReference type="Pfam" id="PF00589">
    <property type="entry name" value="Phage_integrase"/>
    <property type="match status" value="1"/>
</dbReference>
<dbReference type="PROSITE" id="PS51898">
    <property type="entry name" value="TYR_RECOMBINASE"/>
    <property type="match status" value="1"/>
</dbReference>
<keyword evidence="3" id="KW-0233">DNA recombination</keyword>
<reference evidence="8 9" key="1">
    <citation type="submission" date="2024-01" db="EMBL/GenBank/DDBJ databases">
        <title>Draft genome sequence of Gordonia sp. LSe1-13.</title>
        <authorList>
            <person name="Suphannarot A."/>
            <person name="Mingma R."/>
        </authorList>
    </citation>
    <scope>NUCLEOTIDE SEQUENCE [LARGE SCALE GENOMIC DNA]</scope>
    <source>
        <strain evidence="8 9">LSe1-13</strain>
    </source>
</reference>
<dbReference type="RefSeq" id="WP_330430634.1">
    <property type="nucleotide sequence ID" value="NZ_JAZDUF010000001.1"/>
</dbReference>
<feature type="region of interest" description="Disordered" evidence="5">
    <location>
        <begin position="447"/>
        <end position="474"/>
    </location>
</feature>
<evidence type="ECO:0000313" key="9">
    <source>
        <dbReference type="Proteomes" id="UP001347146"/>
    </source>
</evidence>
<dbReference type="InterPro" id="IPR044068">
    <property type="entry name" value="CB"/>
</dbReference>
<comment type="similarity">
    <text evidence="1">Belongs to the 'phage' integrase family.</text>
</comment>
<evidence type="ECO:0000256" key="4">
    <source>
        <dbReference type="PROSITE-ProRule" id="PRU01248"/>
    </source>
</evidence>
<evidence type="ECO:0000256" key="2">
    <source>
        <dbReference type="ARBA" id="ARBA00023125"/>
    </source>
</evidence>
<feature type="compositionally biased region" description="Basic and acidic residues" evidence="5">
    <location>
        <begin position="52"/>
        <end position="65"/>
    </location>
</feature>
<evidence type="ECO:0000256" key="3">
    <source>
        <dbReference type="ARBA" id="ARBA00023172"/>
    </source>
</evidence>